<evidence type="ECO:0000313" key="3">
    <source>
        <dbReference type="EMBL" id="CAG5114333.1"/>
    </source>
</evidence>
<protein>
    <submittedName>
        <fullName evidence="3">Oidioi.mRNA.OKI2018_I69.chr2.g8392.t1.cds</fullName>
    </submittedName>
</protein>
<dbReference type="InterPro" id="IPR011009">
    <property type="entry name" value="Kinase-like_dom_sf"/>
</dbReference>
<keyword evidence="4" id="KW-1185">Reference proteome</keyword>
<feature type="transmembrane region" description="Helical" evidence="1">
    <location>
        <begin position="127"/>
        <end position="149"/>
    </location>
</feature>
<keyword evidence="1" id="KW-0812">Transmembrane</keyword>
<dbReference type="PROSITE" id="PS50011">
    <property type="entry name" value="PROTEIN_KINASE_DOM"/>
    <property type="match status" value="1"/>
</dbReference>
<dbReference type="PANTHER" id="PTHR24359">
    <property type="entry name" value="SERINE/THREONINE-PROTEIN KINASE SBK1"/>
    <property type="match status" value="1"/>
</dbReference>
<dbReference type="EMBL" id="OU015567">
    <property type="protein sequence ID" value="CAG5114333.1"/>
    <property type="molecule type" value="Genomic_DNA"/>
</dbReference>
<dbReference type="InterPro" id="IPR008271">
    <property type="entry name" value="Ser/Thr_kinase_AS"/>
</dbReference>
<evidence type="ECO:0000259" key="2">
    <source>
        <dbReference type="PROSITE" id="PS50011"/>
    </source>
</evidence>
<sequence>MDSSPSINSFNAPNGTPYHALILEYLPGGDLAQFFEKMLNNEGGENELPWAQNDALRISAQLVLTLNYIHGKNIMHRDVKPENILMSADYQQEATKNQHFQRDHLVILGMGQWCLFAYFWFGDRIQITAFWATTAVAVILSAVHGCFLTRNIGATRNPVISTEADFGADINFFYAAQIAFAFVQISCSISVLYFLFDCAWRGL</sequence>
<name>A0ABN7T9J5_OIKDI</name>
<proteinExistence type="predicted"/>
<dbReference type="InterPro" id="IPR000719">
    <property type="entry name" value="Prot_kinase_dom"/>
</dbReference>
<feature type="transmembrane region" description="Helical" evidence="1">
    <location>
        <begin position="105"/>
        <end position="121"/>
    </location>
</feature>
<keyword evidence="1" id="KW-0472">Membrane</keyword>
<gene>
    <name evidence="3" type="ORF">OKIOD_LOCUS17157</name>
</gene>
<dbReference type="SUPFAM" id="SSF56112">
    <property type="entry name" value="Protein kinase-like (PK-like)"/>
    <property type="match status" value="1"/>
</dbReference>
<feature type="transmembrane region" description="Helical" evidence="1">
    <location>
        <begin position="170"/>
        <end position="196"/>
    </location>
</feature>
<organism evidence="3 4">
    <name type="scientific">Oikopleura dioica</name>
    <name type="common">Tunicate</name>
    <dbReference type="NCBI Taxonomy" id="34765"/>
    <lineage>
        <taxon>Eukaryota</taxon>
        <taxon>Metazoa</taxon>
        <taxon>Chordata</taxon>
        <taxon>Tunicata</taxon>
        <taxon>Appendicularia</taxon>
        <taxon>Copelata</taxon>
        <taxon>Oikopleuridae</taxon>
        <taxon>Oikopleura</taxon>
    </lineage>
</organism>
<evidence type="ECO:0000256" key="1">
    <source>
        <dbReference type="SAM" id="Phobius"/>
    </source>
</evidence>
<dbReference type="PROSITE" id="PS00108">
    <property type="entry name" value="PROTEIN_KINASE_ST"/>
    <property type="match status" value="1"/>
</dbReference>
<feature type="domain" description="Protein kinase" evidence="2">
    <location>
        <begin position="1"/>
        <end position="203"/>
    </location>
</feature>
<keyword evidence="1" id="KW-1133">Transmembrane helix</keyword>
<accession>A0ABN7T9J5</accession>
<dbReference type="PANTHER" id="PTHR24359:SF1">
    <property type="entry name" value="INHIBITOR OF NUCLEAR FACTOR KAPPA-B KINASE EPSILON SUBUNIT HOMOLOG 1-RELATED"/>
    <property type="match status" value="1"/>
</dbReference>
<dbReference type="Proteomes" id="UP001158576">
    <property type="component" value="Chromosome 2"/>
</dbReference>
<evidence type="ECO:0000313" key="4">
    <source>
        <dbReference type="Proteomes" id="UP001158576"/>
    </source>
</evidence>
<dbReference type="Gene3D" id="1.10.510.10">
    <property type="entry name" value="Transferase(Phosphotransferase) domain 1"/>
    <property type="match status" value="1"/>
</dbReference>
<dbReference type="Pfam" id="PF00069">
    <property type="entry name" value="Pkinase"/>
    <property type="match status" value="1"/>
</dbReference>
<reference evidence="3 4" key="1">
    <citation type="submission" date="2021-04" db="EMBL/GenBank/DDBJ databases">
        <authorList>
            <person name="Bliznina A."/>
        </authorList>
    </citation>
    <scope>NUCLEOTIDE SEQUENCE [LARGE SCALE GENOMIC DNA]</scope>
</reference>